<keyword evidence="3" id="KW-1185">Reference proteome</keyword>
<evidence type="ECO:0000313" key="3">
    <source>
        <dbReference type="Proteomes" id="UP000824120"/>
    </source>
</evidence>
<comment type="caution">
    <text evidence="2">The sequence shown here is derived from an EMBL/GenBank/DDBJ whole genome shotgun (WGS) entry which is preliminary data.</text>
</comment>
<evidence type="ECO:0000313" key="2">
    <source>
        <dbReference type="EMBL" id="KAG5619515.1"/>
    </source>
</evidence>
<feature type="compositionally biased region" description="Polar residues" evidence="1">
    <location>
        <begin position="65"/>
        <end position="83"/>
    </location>
</feature>
<evidence type="ECO:0000256" key="1">
    <source>
        <dbReference type="SAM" id="MobiDB-lite"/>
    </source>
</evidence>
<gene>
    <name evidence="2" type="ORF">H5410_004733</name>
</gene>
<organism evidence="2 3">
    <name type="scientific">Solanum commersonii</name>
    <name type="common">Commerson's wild potato</name>
    <name type="synonym">Commerson's nightshade</name>
    <dbReference type="NCBI Taxonomy" id="4109"/>
    <lineage>
        <taxon>Eukaryota</taxon>
        <taxon>Viridiplantae</taxon>
        <taxon>Streptophyta</taxon>
        <taxon>Embryophyta</taxon>
        <taxon>Tracheophyta</taxon>
        <taxon>Spermatophyta</taxon>
        <taxon>Magnoliopsida</taxon>
        <taxon>eudicotyledons</taxon>
        <taxon>Gunneridae</taxon>
        <taxon>Pentapetalae</taxon>
        <taxon>asterids</taxon>
        <taxon>lamiids</taxon>
        <taxon>Solanales</taxon>
        <taxon>Solanaceae</taxon>
        <taxon>Solanoideae</taxon>
        <taxon>Solaneae</taxon>
        <taxon>Solanum</taxon>
    </lineage>
</organism>
<dbReference type="AlphaFoldDB" id="A0A9J6A5E3"/>
<dbReference type="Proteomes" id="UP000824120">
    <property type="component" value="Chromosome 2"/>
</dbReference>
<dbReference type="EMBL" id="JACXVP010000002">
    <property type="protein sequence ID" value="KAG5619515.1"/>
    <property type="molecule type" value="Genomic_DNA"/>
</dbReference>
<sequence length="83" mass="9421">AQKVTKRLKRMKKLKPELCQAHLASRQRDRFCPLFRSTIPPNGPEREDAEGKHKTVMRQKKGESSSHSANSTNLAKLSTSTNF</sequence>
<reference evidence="2 3" key="1">
    <citation type="submission" date="2020-09" db="EMBL/GenBank/DDBJ databases">
        <title>De no assembly of potato wild relative species, Solanum commersonii.</title>
        <authorList>
            <person name="Cho K."/>
        </authorList>
    </citation>
    <scope>NUCLEOTIDE SEQUENCE [LARGE SCALE GENOMIC DNA]</scope>
    <source>
        <strain evidence="2">LZ3.2</strain>
        <tissue evidence="2">Leaf</tissue>
    </source>
</reference>
<protein>
    <submittedName>
        <fullName evidence="2">Uncharacterized protein</fullName>
    </submittedName>
</protein>
<accession>A0A9J6A5E3</accession>
<proteinExistence type="predicted"/>
<feature type="compositionally biased region" description="Basic and acidic residues" evidence="1">
    <location>
        <begin position="44"/>
        <end position="53"/>
    </location>
</feature>
<feature type="non-terminal residue" evidence="2">
    <location>
        <position position="83"/>
    </location>
</feature>
<feature type="region of interest" description="Disordered" evidence="1">
    <location>
        <begin position="34"/>
        <end position="83"/>
    </location>
</feature>
<name>A0A9J6A5E3_SOLCO</name>